<dbReference type="Proteomes" id="UP001476798">
    <property type="component" value="Unassembled WGS sequence"/>
</dbReference>
<keyword evidence="2" id="KW-0677">Repeat</keyword>
<sequence>MTLPGENGQNLVEWRFRKEQTRGKVIVFGRKLRVNGRNLLSVDYDRTLRTEKVYDDHRKFLLKIIYDTQGHPALWVPSSKLLSVNLTYSSTGQVTGLQRGPTTERWEYDNQGRIISRVFADGKIWSYTYLDKSMVLLLHSQHQYIFDYDSGNRLSAVTMPSVARHTMQTIRSVGYYRNMYTPPESNASVTVDYSEEGQVCGFQSLCKSVTARLYLSPQNKLAEILYDSARVSFTYDETAGVLKTVNLQSEGFICSIRYRQIGPLVDRQIFRFSEDGMVNARFDYTYDNSFRVTSMQAVINETPLPIDLYQFDDISGKVEQFGKFGVIYYDINQIISTAVMTYTKHFDQHGRIKEIQYEIFRSLMYWITIQYDNMGRVTKREIKIGPFANTTKYGYEYDVDGQLQTVSLNEKLMWRCVFFIRLL</sequence>
<dbReference type="InterPro" id="IPR056823">
    <property type="entry name" value="TEN-like_YD-shell"/>
</dbReference>
<dbReference type="Gene3D" id="2.180.10.10">
    <property type="entry name" value="RHS repeat-associated core"/>
    <property type="match status" value="1"/>
</dbReference>
<keyword evidence="1" id="KW-0245">EGF-like domain</keyword>
<dbReference type="NCBIfam" id="TIGR01643">
    <property type="entry name" value="YD_repeat_2x"/>
    <property type="match status" value="1"/>
</dbReference>
<evidence type="ECO:0000313" key="6">
    <source>
        <dbReference type="Proteomes" id="UP001476798"/>
    </source>
</evidence>
<evidence type="ECO:0000256" key="3">
    <source>
        <dbReference type="ARBA" id="ARBA00023157"/>
    </source>
</evidence>
<evidence type="ECO:0000256" key="1">
    <source>
        <dbReference type="ARBA" id="ARBA00022536"/>
    </source>
</evidence>
<protein>
    <submittedName>
        <fullName evidence="5">Teneurin-3</fullName>
    </submittedName>
</protein>
<evidence type="ECO:0000259" key="4">
    <source>
        <dbReference type="Pfam" id="PF25023"/>
    </source>
</evidence>
<dbReference type="Pfam" id="PF25023">
    <property type="entry name" value="TEN_YD-shell"/>
    <property type="match status" value="1"/>
</dbReference>
<keyword evidence="3" id="KW-1015">Disulfide bond</keyword>
<keyword evidence="6" id="KW-1185">Reference proteome</keyword>
<dbReference type="PANTHER" id="PTHR11219:SF65">
    <property type="entry name" value="TENEURIN-3"/>
    <property type="match status" value="1"/>
</dbReference>
<dbReference type="EMBL" id="JAHRIO010060882">
    <property type="protein sequence ID" value="MEQ2178387.1"/>
    <property type="molecule type" value="Genomic_DNA"/>
</dbReference>
<accession>A0ABV0P421</accession>
<evidence type="ECO:0000256" key="2">
    <source>
        <dbReference type="ARBA" id="ARBA00022737"/>
    </source>
</evidence>
<dbReference type="PANTHER" id="PTHR11219">
    <property type="entry name" value="TENEURIN AND N-ACETYLGLUCOSAMINE-1-PHOSPHODIESTER ALPHA-N-ACETYLGLUCOSAMINIDASE"/>
    <property type="match status" value="1"/>
</dbReference>
<name>A0ABV0P421_9TELE</name>
<evidence type="ECO:0000313" key="5">
    <source>
        <dbReference type="EMBL" id="MEQ2178387.1"/>
    </source>
</evidence>
<reference evidence="5 6" key="1">
    <citation type="submission" date="2021-06" db="EMBL/GenBank/DDBJ databases">
        <authorList>
            <person name="Palmer J.M."/>
        </authorList>
    </citation>
    <scope>NUCLEOTIDE SEQUENCE [LARGE SCALE GENOMIC DNA]</scope>
    <source>
        <strain evidence="5 6">GA_2019</strain>
        <tissue evidence="5">Muscle</tissue>
    </source>
</reference>
<organism evidence="5 6">
    <name type="scientific">Goodea atripinnis</name>
    <dbReference type="NCBI Taxonomy" id="208336"/>
    <lineage>
        <taxon>Eukaryota</taxon>
        <taxon>Metazoa</taxon>
        <taxon>Chordata</taxon>
        <taxon>Craniata</taxon>
        <taxon>Vertebrata</taxon>
        <taxon>Euteleostomi</taxon>
        <taxon>Actinopterygii</taxon>
        <taxon>Neopterygii</taxon>
        <taxon>Teleostei</taxon>
        <taxon>Neoteleostei</taxon>
        <taxon>Acanthomorphata</taxon>
        <taxon>Ovalentaria</taxon>
        <taxon>Atherinomorphae</taxon>
        <taxon>Cyprinodontiformes</taxon>
        <taxon>Goodeidae</taxon>
        <taxon>Goodea</taxon>
    </lineage>
</organism>
<gene>
    <name evidence="5" type="primary">TENM3_4</name>
    <name evidence="5" type="ORF">GOODEAATRI_013510</name>
</gene>
<dbReference type="InterPro" id="IPR006530">
    <property type="entry name" value="YD"/>
</dbReference>
<dbReference type="InterPro" id="IPR051216">
    <property type="entry name" value="Teneurin"/>
</dbReference>
<proteinExistence type="predicted"/>
<feature type="domain" description="Teneurin-like YD-shell" evidence="4">
    <location>
        <begin position="6"/>
        <end position="412"/>
    </location>
</feature>
<comment type="caution">
    <text evidence="5">The sequence shown here is derived from an EMBL/GenBank/DDBJ whole genome shotgun (WGS) entry which is preliminary data.</text>
</comment>